<keyword evidence="5 8" id="KW-0663">Pyridoxal phosphate</keyword>
<proteinExistence type="inferred from homology"/>
<comment type="caution">
    <text evidence="9">The sequence shown here is derived from an EMBL/GenBank/DDBJ whole genome shotgun (WGS) entry which is preliminary data.</text>
</comment>
<dbReference type="PANTHER" id="PTHR11808:SF15">
    <property type="entry name" value="CYSTATHIONINE GAMMA-LYASE"/>
    <property type="match status" value="1"/>
</dbReference>
<dbReference type="FunFam" id="3.40.640.10:FF:000009">
    <property type="entry name" value="Cystathionine gamma-synthase homolog"/>
    <property type="match status" value="1"/>
</dbReference>
<dbReference type="Gene3D" id="3.40.640.10">
    <property type="entry name" value="Type I PLP-dependent aspartate aminotransferase-like (Major domain)"/>
    <property type="match status" value="1"/>
</dbReference>
<evidence type="ECO:0000313" key="9">
    <source>
        <dbReference type="EMBL" id="KAI1695059.1"/>
    </source>
</evidence>
<sequence>MIFNSERSKVVAQAMDSLNHGSGFGTTAIHAGQQPERWNMNQVVPMISTASTYKQPLPGQPKGYIYNRYGNPTRDCLHESLAALEGAKFARVFSSGMAAVASAGNLLNAGDHVISSVYAYGGTKEYFTNTLEACHGKQLTYIDMTNLDELKAALRPNTKMVWFETPSNPHLLVIDIAAVVSIAKGYNKDILVAVDNTFITPYFQQPLTFGADIVMHSLSKYINGHSDVIMGALLTNRKDIDDKLFHMQSTAGAVPSAFDTYLVNRSIKTLHLRMEKHMENALAVARFLEANPRIEKT</sequence>
<keyword evidence="6" id="KW-0198">Cysteine biosynthesis</keyword>
<dbReference type="GO" id="GO:0004123">
    <property type="term" value="F:cystathionine gamma-lyase activity"/>
    <property type="evidence" value="ECO:0007669"/>
    <property type="project" value="TreeGrafter"/>
</dbReference>
<dbReference type="GO" id="GO:0005737">
    <property type="term" value="C:cytoplasm"/>
    <property type="evidence" value="ECO:0007669"/>
    <property type="project" value="TreeGrafter"/>
</dbReference>
<gene>
    <name evidence="9" type="ORF">DdX_19787</name>
</gene>
<protein>
    <recommendedName>
        <fullName evidence="4">cystathionine gamma-lyase</fullName>
        <ecNumber evidence="4">4.4.1.1</ecNumber>
    </recommendedName>
    <alternativeName>
        <fullName evidence="7">Gamma-cystathionase</fullName>
    </alternativeName>
</protein>
<evidence type="ECO:0000256" key="3">
    <source>
        <dbReference type="ARBA" id="ARBA00009077"/>
    </source>
</evidence>
<evidence type="ECO:0000256" key="2">
    <source>
        <dbReference type="ARBA" id="ARBA00005038"/>
    </source>
</evidence>
<comment type="cofactor">
    <cofactor evidence="1 8">
        <name>pyridoxal 5'-phosphate</name>
        <dbReference type="ChEBI" id="CHEBI:597326"/>
    </cofactor>
</comment>
<dbReference type="AlphaFoldDB" id="A0AAD4QWY8"/>
<dbReference type="Proteomes" id="UP001201812">
    <property type="component" value="Unassembled WGS sequence"/>
</dbReference>
<dbReference type="GO" id="GO:0019343">
    <property type="term" value="P:cysteine biosynthetic process via cystathionine"/>
    <property type="evidence" value="ECO:0007669"/>
    <property type="project" value="TreeGrafter"/>
</dbReference>
<dbReference type="EC" id="4.4.1.1" evidence="4"/>
<evidence type="ECO:0000256" key="7">
    <source>
        <dbReference type="ARBA" id="ARBA00029853"/>
    </source>
</evidence>
<dbReference type="InterPro" id="IPR015422">
    <property type="entry name" value="PyrdxlP-dep_Trfase_small"/>
</dbReference>
<evidence type="ECO:0000313" key="10">
    <source>
        <dbReference type="Proteomes" id="UP001201812"/>
    </source>
</evidence>
<keyword evidence="10" id="KW-1185">Reference proteome</keyword>
<evidence type="ECO:0000256" key="5">
    <source>
        <dbReference type="ARBA" id="ARBA00022898"/>
    </source>
</evidence>
<name>A0AAD4QWY8_9BILA</name>
<evidence type="ECO:0000256" key="1">
    <source>
        <dbReference type="ARBA" id="ARBA00001933"/>
    </source>
</evidence>
<evidence type="ECO:0000256" key="8">
    <source>
        <dbReference type="RuleBase" id="RU362118"/>
    </source>
</evidence>
<comment type="pathway">
    <text evidence="2">Amino-acid biosynthesis; L-cysteine biosynthesis; L-cysteine from L-homocysteine and L-serine: step 2/2.</text>
</comment>
<dbReference type="Gene3D" id="3.90.1150.10">
    <property type="entry name" value="Aspartate Aminotransferase, domain 1"/>
    <property type="match status" value="1"/>
</dbReference>
<dbReference type="PANTHER" id="PTHR11808">
    <property type="entry name" value="TRANS-SULFURATION ENZYME FAMILY MEMBER"/>
    <property type="match status" value="1"/>
</dbReference>
<dbReference type="InterPro" id="IPR000277">
    <property type="entry name" value="Cys/Met-Metab_PyrdxlP-dep_enz"/>
</dbReference>
<keyword evidence="6" id="KW-0028">Amino-acid biosynthesis</keyword>
<evidence type="ECO:0000256" key="4">
    <source>
        <dbReference type="ARBA" id="ARBA00012085"/>
    </source>
</evidence>
<reference evidence="9" key="1">
    <citation type="submission" date="2022-01" db="EMBL/GenBank/DDBJ databases">
        <title>Genome Sequence Resource for Two Populations of Ditylenchus destructor, the Migratory Endoparasitic Phytonematode.</title>
        <authorList>
            <person name="Zhang H."/>
            <person name="Lin R."/>
            <person name="Xie B."/>
        </authorList>
    </citation>
    <scope>NUCLEOTIDE SEQUENCE</scope>
    <source>
        <strain evidence="9">BazhouSP</strain>
    </source>
</reference>
<dbReference type="InterPro" id="IPR015421">
    <property type="entry name" value="PyrdxlP-dep_Trfase_major"/>
</dbReference>
<dbReference type="Pfam" id="PF01053">
    <property type="entry name" value="Cys_Met_Meta_PP"/>
    <property type="match status" value="1"/>
</dbReference>
<dbReference type="GO" id="GO:0030170">
    <property type="term" value="F:pyridoxal phosphate binding"/>
    <property type="evidence" value="ECO:0007669"/>
    <property type="project" value="InterPro"/>
</dbReference>
<dbReference type="InterPro" id="IPR015424">
    <property type="entry name" value="PyrdxlP-dep_Trfase"/>
</dbReference>
<dbReference type="EMBL" id="JAKKPZ010000446">
    <property type="protein sequence ID" value="KAI1695059.1"/>
    <property type="molecule type" value="Genomic_DNA"/>
</dbReference>
<evidence type="ECO:0000256" key="6">
    <source>
        <dbReference type="ARBA" id="ARBA00023192"/>
    </source>
</evidence>
<dbReference type="SUPFAM" id="SSF53383">
    <property type="entry name" value="PLP-dependent transferases"/>
    <property type="match status" value="1"/>
</dbReference>
<dbReference type="GO" id="GO:0019346">
    <property type="term" value="P:transsulfuration"/>
    <property type="evidence" value="ECO:0007669"/>
    <property type="project" value="InterPro"/>
</dbReference>
<comment type="similarity">
    <text evidence="3 8">Belongs to the trans-sulfuration enzymes family.</text>
</comment>
<organism evidence="9 10">
    <name type="scientific">Ditylenchus destructor</name>
    <dbReference type="NCBI Taxonomy" id="166010"/>
    <lineage>
        <taxon>Eukaryota</taxon>
        <taxon>Metazoa</taxon>
        <taxon>Ecdysozoa</taxon>
        <taxon>Nematoda</taxon>
        <taxon>Chromadorea</taxon>
        <taxon>Rhabditida</taxon>
        <taxon>Tylenchina</taxon>
        <taxon>Tylenchomorpha</taxon>
        <taxon>Sphaerularioidea</taxon>
        <taxon>Anguinidae</taxon>
        <taxon>Anguininae</taxon>
        <taxon>Ditylenchus</taxon>
    </lineage>
</organism>
<accession>A0AAD4QWY8</accession>